<dbReference type="InterPro" id="IPR010368">
    <property type="entry name" value="Com_YlbF"/>
</dbReference>
<dbReference type="RefSeq" id="WP_379967000.1">
    <property type="nucleotide sequence ID" value="NZ_JBHSGT010000063.1"/>
</dbReference>
<dbReference type="InterPro" id="IPR016783">
    <property type="entry name" value="Biofilm_formation_YmcA"/>
</dbReference>
<dbReference type="PANTHER" id="PTHR38448:SF1">
    <property type="entry name" value="YLBF FAMILY REGULATOR"/>
    <property type="match status" value="1"/>
</dbReference>
<dbReference type="EMBL" id="JBHSGT010000063">
    <property type="protein sequence ID" value="MFC4710984.1"/>
    <property type="molecule type" value="Genomic_DNA"/>
</dbReference>
<dbReference type="Gene3D" id="1.20.1500.10">
    <property type="entry name" value="YheA/YmcA-like"/>
    <property type="match status" value="1"/>
</dbReference>
<gene>
    <name evidence="2" type="ORF">ACFO3L_10265</name>
</gene>
<accession>A0ABV9M6E0</accession>
<name>A0ABV9M6E0_9ENTE</name>
<evidence type="ECO:0000313" key="2">
    <source>
        <dbReference type="EMBL" id="MFC4710984.1"/>
    </source>
</evidence>
<sequence length="128" mass="14754">MGYLEEEQALQAEVEKMLALLNTHESVQTFKEVQSKAQNHAGLKELEEKIKRAQKDAVAYAHYDKPEAEKQSVAEINALNKAYKNHPLVENYRERLVEADELLQHVSTMIQKEVNQRIEGEEYDASKD</sequence>
<comment type="caution">
    <text evidence="2">The sequence shown here is derived from an EMBL/GenBank/DDBJ whole genome shotgun (WGS) entry which is preliminary data.</text>
</comment>
<evidence type="ECO:0000256" key="1">
    <source>
        <dbReference type="SAM" id="Coils"/>
    </source>
</evidence>
<feature type="coiled-coil region" evidence="1">
    <location>
        <begin position="36"/>
        <end position="63"/>
    </location>
</feature>
<dbReference type="Proteomes" id="UP001596026">
    <property type="component" value="Unassembled WGS sequence"/>
</dbReference>
<dbReference type="InterPro" id="IPR052767">
    <property type="entry name" value="Bact_com_dev_regulator"/>
</dbReference>
<dbReference type="InterPro" id="IPR023378">
    <property type="entry name" value="YheA/YmcA-like_dom_sf"/>
</dbReference>
<dbReference type="Pfam" id="PF06133">
    <property type="entry name" value="Com_YlbF"/>
    <property type="match status" value="1"/>
</dbReference>
<keyword evidence="1" id="KW-0175">Coiled coil</keyword>
<dbReference type="PIRSF" id="PIRSF021287">
    <property type="entry name" value="Biofilm_formation_YmcA"/>
    <property type="match status" value="1"/>
</dbReference>
<evidence type="ECO:0000313" key="3">
    <source>
        <dbReference type="Proteomes" id="UP001596026"/>
    </source>
</evidence>
<reference evidence="3" key="1">
    <citation type="journal article" date="2019" name="Int. J. Syst. Evol. Microbiol.">
        <title>The Global Catalogue of Microorganisms (GCM) 10K type strain sequencing project: providing services to taxonomists for standard genome sequencing and annotation.</title>
        <authorList>
            <consortium name="The Broad Institute Genomics Platform"/>
            <consortium name="The Broad Institute Genome Sequencing Center for Infectious Disease"/>
            <person name="Wu L."/>
            <person name="Ma J."/>
        </authorList>
    </citation>
    <scope>NUCLEOTIDE SEQUENCE [LARGE SCALE GENOMIC DNA]</scope>
    <source>
        <strain evidence="3">CGMCC 1.19061</strain>
    </source>
</reference>
<protein>
    <submittedName>
        <fullName evidence="2">YlbF family regulator</fullName>
    </submittedName>
</protein>
<dbReference type="PANTHER" id="PTHR38448">
    <property type="entry name" value="REGULATORY PROTEIN YLBF-RELATED"/>
    <property type="match status" value="1"/>
</dbReference>
<keyword evidence="3" id="KW-1185">Reference proteome</keyword>
<dbReference type="SUPFAM" id="SSF158622">
    <property type="entry name" value="YheA/YmcA-like"/>
    <property type="match status" value="1"/>
</dbReference>
<organism evidence="2 3">
    <name type="scientific">Enterococcus eurekensis</name>
    <dbReference type="NCBI Taxonomy" id="1159753"/>
    <lineage>
        <taxon>Bacteria</taxon>
        <taxon>Bacillati</taxon>
        <taxon>Bacillota</taxon>
        <taxon>Bacilli</taxon>
        <taxon>Lactobacillales</taxon>
        <taxon>Enterococcaceae</taxon>
        <taxon>Enterococcus</taxon>
    </lineage>
</organism>
<proteinExistence type="predicted"/>